<proteinExistence type="predicted"/>
<sequence length="365" mass="39249">MAWPSSASENPLAPRVPGDVLVFKTSADAGWELQANLTQIASQNVTLPNDWVSNVALSSDIVVAFGVDGLSCIYTFKRDGASWIFLGKQCVPDDTTSMALGGDLLVLGDYGSQTFQLQGSIWSLVPTAELQGQSSLYKTDGRTLAFLGDVVSVYHWAGSFWSNVATIPAPSNPVVGLGVDVDGDYIIAAWMSFADANYVTVIYEEQGGLWPEVFRINHGDRQPTLVGVSSSGKAVVGRADAYFSTVTIIEVGSNGTWAVTQSFNFDRPYPSAGFASAAISATSLALAEWVPIDAIEQRSVGRILACNSTALSATTSVPLPHYRPYYRRCYHPRCRRSHRRGQDVFIVLILLSSCSGAASLNDVEI</sequence>
<accession>A0A812QXP7</accession>
<keyword evidence="2" id="KW-1185">Reference proteome</keyword>
<dbReference type="EMBL" id="CAJNDS010002280">
    <property type="protein sequence ID" value="CAE7408698.1"/>
    <property type="molecule type" value="Genomic_DNA"/>
</dbReference>
<evidence type="ECO:0000313" key="1">
    <source>
        <dbReference type="EMBL" id="CAE7408698.1"/>
    </source>
</evidence>
<evidence type="ECO:0000313" key="2">
    <source>
        <dbReference type="Proteomes" id="UP000604046"/>
    </source>
</evidence>
<dbReference type="InterPro" id="IPR011048">
    <property type="entry name" value="Haem_d1_sf"/>
</dbReference>
<name>A0A812QXP7_9DINO</name>
<comment type="caution">
    <text evidence="1">The sequence shown here is derived from an EMBL/GenBank/DDBJ whole genome shotgun (WGS) entry which is preliminary data.</text>
</comment>
<reference evidence="1" key="1">
    <citation type="submission" date="2021-02" db="EMBL/GenBank/DDBJ databases">
        <authorList>
            <person name="Dougan E. K."/>
            <person name="Rhodes N."/>
            <person name="Thang M."/>
            <person name="Chan C."/>
        </authorList>
    </citation>
    <scope>NUCLEOTIDE SEQUENCE</scope>
</reference>
<dbReference type="OrthoDB" id="433346at2759"/>
<dbReference type="Proteomes" id="UP000604046">
    <property type="component" value="Unassembled WGS sequence"/>
</dbReference>
<organism evidence="1 2">
    <name type="scientific">Symbiodinium natans</name>
    <dbReference type="NCBI Taxonomy" id="878477"/>
    <lineage>
        <taxon>Eukaryota</taxon>
        <taxon>Sar</taxon>
        <taxon>Alveolata</taxon>
        <taxon>Dinophyceae</taxon>
        <taxon>Suessiales</taxon>
        <taxon>Symbiodiniaceae</taxon>
        <taxon>Symbiodinium</taxon>
    </lineage>
</organism>
<gene>
    <name evidence="1" type="ORF">SNAT2548_LOCUS22226</name>
</gene>
<dbReference type="AlphaFoldDB" id="A0A812QXP7"/>
<protein>
    <submittedName>
        <fullName evidence="1">Uncharacterized protein</fullName>
    </submittedName>
</protein>
<dbReference type="SUPFAM" id="SSF51004">
    <property type="entry name" value="C-terminal (heme d1) domain of cytochrome cd1-nitrite reductase"/>
    <property type="match status" value="1"/>
</dbReference>